<evidence type="ECO:0008006" key="15">
    <source>
        <dbReference type="Google" id="ProtNLM"/>
    </source>
</evidence>
<feature type="signal peptide" evidence="12">
    <location>
        <begin position="1"/>
        <end position="19"/>
    </location>
</feature>
<keyword evidence="6 11" id="KW-1133">Transmembrane helix</keyword>
<dbReference type="Gene3D" id="2.60.40.10">
    <property type="entry name" value="Immunoglobulins"/>
    <property type="match status" value="1"/>
</dbReference>
<evidence type="ECO:0000256" key="8">
    <source>
        <dbReference type="ARBA" id="ARBA00023170"/>
    </source>
</evidence>
<accession>F0XYX1</accession>
<dbReference type="SUPFAM" id="SSF52058">
    <property type="entry name" value="L domain-like"/>
    <property type="match status" value="1"/>
</dbReference>
<dbReference type="GO" id="GO:0016020">
    <property type="term" value="C:membrane"/>
    <property type="evidence" value="ECO:0007669"/>
    <property type="project" value="UniProtKB-SubCell"/>
</dbReference>
<dbReference type="Proteomes" id="UP000002729">
    <property type="component" value="Unassembled WGS sequence"/>
</dbReference>
<feature type="compositionally biased region" description="Low complexity" evidence="10">
    <location>
        <begin position="93"/>
        <end position="112"/>
    </location>
</feature>
<dbReference type="InterPro" id="IPR032675">
    <property type="entry name" value="LRR_dom_sf"/>
</dbReference>
<feature type="transmembrane region" description="Helical" evidence="11">
    <location>
        <begin position="702"/>
        <end position="727"/>
    </location>
</feature>
<feature type="region of interest" description="Disordered" evidence="10">
    <location>
        <begin position="133"/>
        <end position="161"/>
    </location>
</feature>
<comment type="subcellular location">
    <subcellularLocation>
        <location evidence="1">Membrane</location>
        <topology evidence="1">Single-pass membrane protein</topology>
    </subcellularLocation>
</comment>
<evidence type="ECO:0000256" key="5">
    <source>
        <dbReference type="ARBA" id="ARBA00022737"/>
    </source>
</evidence>
<keyword evidence="8" id="KW-0675">Receptor</keyword>
<evidence type="ECO:0000256" key="2">
    <source>
        <dbReference type="ARBA" id="ARBA00022614"/>
    </source>
</evidence>
<dbReference type="PANTHER" id="PTHR27000:SF642">
    <property type="entry name" value="INACTIVE LEUCINE-RICH REPEAT RECEPTOR KINASE XIAO-RELATED"/>
    <property type="match status" value="1"/>
</dbReference>
<gene>
    <name evidence="13" type="ORF">AURANDRAFT_61055</name>
</gene>
<evidence type="ECO:0000256" key="4">
    <source>
        <dbReference type="ARBA" id="ARBA00022729"/>
    </source>
</evidence>
<keyword evidence="2" id="KW-0433">Leucine-rich repeat</keyword>
<dbReference type="PANTHER" id="PTHR27000">
    <property type="entry name" value="LEUCINE-RICH REPEAT RECEPTOR-LIKE PROTEIN KINASE FAMILY PROTEIN-RELATED"/>
    <property type="match status" value="1"/>
</dbReference>
<dbReference type="InParanoid" id="F0XYX1"/>
<evidence type="ECO:0000256" key="11">
    <source>
        <dbReference type="SAM" id="Phobius"/>
    </source>
</evidence>
<keyword evidence="14" id="KW-1185">Reference proteome</keyword>
<keyword evidence="3 11" id="KW-0812">Transmembrane</keyword>
<keyword evidence="5" id="KW-0677">Repeat</keyword>
<evidence type="ECO:0000256" key="7">
    <source>
        <dbReference type="ARBA" id="ARBA00023136"/>
    </source>
</evidence>
<evidence type="ECO:0000256" key="9">
    <source>
        <dbReference type="ARBA" id="ARBA00023180"/>
    </source>
</evidence>
<dbReference type="eggNOG" id="ENOG502SXTP">
    <property type="taxonomic scope" value="Eukaryota"/>
</dbReference>
<dbReference type="Gene3D" id="3.80.10.10">
    <property type="entry name" value="Ribonuclease Inhibitor"/>
    <property type="match status" value="1"/>
</dbReference>
<dbReference type="EMBL" id="GL833121">
    <property type="protein sequence ID" value="EGB11839.1"/>
    <property type="molecule type" value="Genomic_DNA"/>
</dbReference>
<feature type="region of interest" description="Disordered" evidence="10">
    <location>
        <begin position="73"/>
        <end position="117"/>
    </location>
</feature>
<evidence type="ECO:0000313" key="13">
    <source>
        <dbReference type="EMBL" id="EGB11839.1"/>
    </source>
</evidence>
<keyword evidence="9" id="KW-0325">Glycoprotein</keyword>
<evidence type="ECO:0000256" key="3">
    <source>
        <dbReference type="ARBA" id="ARBA00022692"/>
    </source>
</evidence>
<keyword evidence="4 12" id="KW-0732">Signal</keyword>
<evidence type="ECO:0000256" key="1">
    <source>
        <dbReference type="ARBA" id="ARBA00004167"/>
    </source>
</evidence>
<evidence type="ECO:0000256" key="6">
    <source>
        <dbReference type="ARBA" id="ARBA00022989"/>
    </source>
</evidence>
<name>F0XYX1_AURAN</name>
<feature type="chain" id="PRO_5003261196" description="IPT/TIG domain-containing protein" evidence="12">
    <location>
        <begin position="20"/>
        <end position="776"/>
    </location>
</feature>
<evidence type="ECO:0000256" key="10">
    <source>
        <dbReference type="SAM" id="MobiDB-lite"/>
    </source>
</evidence>
<evidence type="ECO:0000313" key="14">
    <source>
        <dbReference type="Proteomes" id="UP000002729"/>
    </source>
</evidence>
<reference evidence="13 14" key="1">
    <citation type="journal article" date="2011" name="Proc. Natl. Acad. Sci. U.S.A.">
        <title>Niche of harmful alga Aureococcus anophagefferens revealed through ecogenomics.</title>
        <authorList>
            <person name="Gobler C.J."/>
            <person name="Berry D.L."/>
            <person name="Dyhrman S.T."/>
            <person name="Wilhelm S.W."/>
            <person name="Salamov A."/>
            <person name="Lobanov A.V."/>
            <person name="Zhang Y."/>
            <person name="Collier J.L."/>
            <person name="Wurch L.L."/>
            <person name="Kustka A.B."/>
            <person name="Dill B.D."/>
            <person name="Shah M."/>
            <person name="VerBerkmoes N.C."/>
            <person name="Kuo A."/>
            <person name="Terry A."/>
            <person name="Pangilinan J."/>
            <person name="Lindquist E.A."/>
            <person name="Lucas S."/>
            <person name="Paulsen I.T."/>
            <person name="Hattenrath-Lehmann T.K."/>
            <person name="Talmage S.C."/>
            <person name="Walker E.A."/>
            <person name="Koch F."/>
            <person name="Burson A.M."/>
            <person name="Marcoval M.A."/>
            <person name="Tang Y.Z."/>
            <person name="Lecleir G.R."/>
            <person name="Coyne K.J."/>
            <person name="Berg G.M."/>
            <person name="Bertrand E.M."/>
            <person name="Saito M.A."/>
            <person name="Gladyshev V.N."/>
            <person name="Grigoriev I.V."/>
        </authorList>
    </citation>
    <scope>NUCLEOTIDE SEQUENCE [LARGE SCALE GENOMIC DNA]</scope>
    <source>
        <strain evidence="14">CCMP 1984</strain>
    </source>
</reference>
<dbReference type="RefSeq" id="XP_009032962.1">
    <property type="nucleotide sequence ID" value="XM_009034714.1"/>
</dbReference>
<dbReference type="InterPro" id="IPR013783">
    <property type="entry name" value="Ig-like_fold"/>
</dbReference>
<dbReference type="PROSITE" id="PS51257">
    <property type="entry name" value="PROKAR_LIPOPROTEIN"/>
    <property type="match status" value="1"/>
</dbReference>
<dbReference type="OrthoDB" id="48557at2759"/>
<sequence length="776" mass="83088">MAWRPWAAFWALVASCVAASEPSAQHGAPLRKSVLAAERERVGPALRARMLRPGGGEVPARTVEYLQLRPERRRELEDGTAAPSALPTPAPSALPSASSEPSPRPSTAAPTRVTLAPSPRDCTLGFCPQPTAAPSGAPTLGGAPTLSCGERREDGDANNETDSRLVGCAGYTDATACGLFDTDAFRADELCCVCAAAAAARVCEDCDAYEAWDGEGCPVRDDGTAFLPLFDFAASDSVEERRGYDPVGLVDGCAVAMTIEPGASAYFKLSGFSNATASGALPTFFLEWDMSNNEQSLPMFRDIPRYYEGAMSLFFDWYNWPAVTADAYNYAESDEGFDLYHCHSCGYLVSSCAYCWDEDLRSDGCAHTPRCEASGDDLYMTVYGMNSHVSTAMVKLSRVVMYDYIRESELEAIKNLWLATCEPVLAPPAARNVGSARELVLGRVRGVLPESMGDAEQLVYFSAERAGLTGELPASLTGCRSLAFFLVSHNFLSGEITSDFVNGFPEMYHIDLDYNAFSGELPYLSCCLKNLHKVSFEHNAFTGSVTDDHFIERAAAPRRGRRGLYAGFAMGQKPSVESALSLVGNRLSGPLPSIFYSFYYDAATTLTYFSAKDNHFRCSARPAPAARAGDEITVAGEAFAATTESTCKFTYDAGGSDVVPAFFYSAAEVRCTLPEDAPTGDCVVAVANYGDDYSDATTLGDYAAVAVIIAALLFAALVTGSCMYLVAREKAGKPLFMPLSQSPLHPAETELAPPASASEVALKDDVDGGRMSTIPL</sequence>
<protein>
    <recommendedName>
        <fullName evidence="15">IPT/TIG domain-containing protein</fullName>
    </recommendedName>
</protein>
<dbReference type="GeneID" id="20223292"/>
<proteinExistence type="predicted"/>
<dbReference type="KEGG" id="aaf:AURANDRAFT_61055"/>
<evidence type="ECO:0000256" key="12">
    <source>
        <dbReference type="SAM" id="SignalP"/>
    </source>
</evidence>
<dbReference type="AlphaFoldDB" id="F0XYX1"/>
<keyword evidence="7 11" id="KW-0472">Membrane</keyword>
<organism evidence="14">
    <name type="scientific">Aureococcus anophagefferens</name>
    <name type="common">Harmful bloom alga</name>
    <dbReference type="NCBI Taxonomy" id="44056"/>
    <lineage>
        <taxon>Eukaryota</taxon>
        <taxon>Sar</taxon>
        <taxon>Stramenopiles</taxon>
        <taxon>Ochrophyta</taxon>
        <taxon>Pelagophyceae</taxon>
        <taxon>Pelagomonadales</taxon>
        <taxon>Pelagomonadaceae</taxon>
        <taxon>Aureococcus</taxon>
    </lineage>
</organism>